<dbReference type="EMBL" id="WNWW01000239">
    <property type="protein sequence ID" value="KAF3427984.1"/>
    <property type="molecule type" value="Genomic_DNA"/>
</dbReference>
<dbReference type="Proteomes" id="UP000655588">
    <property type="component" value="Unassembled WGS sequence"/>
</dbReference>
<reference evidence="2" key="1">
    <citation type="submission" date="2019-11" db="EMBL/GenBank/DDBJ databases">
        <title>The nuclear and mitochondrial genomes of Frieseomelitta varia - a highly eusocial stingless bee (Meliponini) with a permanently sterile worker caste.</title>
        <authorList>
            <person name="Freitas F.C.P."/>
            <person name="Lourenco A.P."/>
            <person name="Nunes F.M.F."/>
            <person name="Paschoal A.R."/>
            <person name="Abreu F.C.P."/>
            <person name="Barbin F.O."/>
            <person name="Bataglia L."/>
            <person name="Cardoso-Junior C.A.M."/>
            <person name="Cervoni M.S."/>
            <person name="Silva S.R."/>
            <person name="Dalarmi F."/>
            <person name="Del Lama M.A."/>
            <person name="Depintor T.S."/>
            <person name="Ferreira K.M."/>
            <person name="Goria P.S."/>
            <person name="Jaskot M.C."/>
            <person name="Lago D.C."/>
            <person name="Luna-Lucena D."/>
            <person name="Moda L.M."/>
            <person name="Nascimento L."/>
            <person name="Pedrino M."/>
            <person name="Rabico F.O."/>
            <person name="Sanches F.C."/>
            <person name="Santos D.E."/>
            <person name="Santos C.G."/>
            <person name="Vieira J."/>
            <person name="Lopes T.F."/>
            <person name="Barchuk A.R."/>
            <person name="Hartfelder K."/>
            <person name="Simoes Z.L.P."/>
            <person name="Bitondi M.M.G."/>
            <person name="Pinheiro D.G."/>
        </authorList>
    </citation>
    <scope>NUCLEOTIDE SEQUENCE</scope>
    <source>
        <strain evidence="2">USP_RPSP 00005682</strain>
        <tissue evidence="2">Whole individual</tissue>
    </source>
</reference>
<keyword evidence="1" id="KW-1133">Transmembrane helix</keyword>
<proteinExistence type="predicted"/>
<gene>
    <name evidence="2" type="ORF">E2986_13608</name>
</gene>
<protein>
    <submittedName>
        <fullName evidence="2">Uncharacterized protein</fullName>
    </submittedName>
</protein>
<evidence type="ECO:0000313" key="2">
    <source>
        <dbReference type="EMBL" id="KAF3427984.1"/>
    </source>
</evidence>
<evidence type="ECO:0000313" key="3">
    <source>
        <dbReference type="Proteomes" id="UP000655588"/>
    </source>
</evidence>
<keyword evidence="3" id="KW-1185">Reference proteome</keyword>
<keyword evidence="1" id="KW-0812">Transmembrane</keyword>
<keyword evidence="1" id="KW-0472">Membrane</keyword>
<feature type="transmembrane region" description="Helical" evidence="1">
    <location>
        <begin position="59"/>
        <end position="77"/>
    </location>
</feature>
<name>A0A833RFQ3_9HYME</name>
<comment type="caution">
    <text evidence="2">The sequence shown here is derived from an EMBL/GenBank/DDBJ whole genome shotgun (WGS) entry which is preliminary data.</text>
</comment>
<accession>A0A833RFQ3</accession>
<dbReference type="AlphaFoldDB" id="A0A833RFQ3"/>
<evidence type="ECO:0000256" key="1">
    <source>
        <dbReference type="SAM" id="Phobius"/>
    </source>
</evidence>
<organism evidence="2 3">
    <name type="scientific">Frieseomelitta varia</name>
    <dbReference type="NCBI Taxonomy" id="561572"/>
    <lineage>
        <taxon>Eukaryota</taxon>
        <taxon>Metazoa</taxon>
        <taxon>Ecdysozoa</taxon>
        <taxon>Arthropoda</taxon>
        <taxon>Hexapoda</taxon>
        <taxon>Insecta</taxon>
        <taxon>Pterygota</taxon>
        <taxon>Neoptera</taxon>
        <taxon>Endopterygota</taxon>
        <taxon>Hymenoptera</taxon>
        <taxon>Apocrita</taxon>
        <taxon>Aculeata</taxon>
        <taxon>Apoidea</taxon>
        <taxon>Anthophila</taxon>
        <taxon>Apidae</taxon>
        <taxon>Frieseomelitta</taxon>
    </lineage>
</organism>
<sequence length="359" mass="41315">MKRLNVCRIPSYLTNSTYASKIQNIVKEIRIVRKSRSKPICRQITKVVKMTNLRLPMEILYTYNISLIFLFAQGFLLQDLSSSLNHSDTVSLNLNYLRKAFVPEKHFLSQKTSAKILQKLETSTKILQKLETSAKVLQKLESSTKILQKLKTFTKILQKLVTSTKILQKLETSAKVLQKLESSIKILQKLETSTKILQKLETSTKILQKLGISLIKKYAHKFARANTNRMDPSSSDKETGFCKETGTRSRIDYEVFSDVLEFSLYIWSSSWVSFRVASTTRCLATCWNFLFTSGLSRIDYEVFSDVLEFSLYIWSSSWVSFRVASTTRCLATCWNFSLYIWSSSWVSFRVASTTRSLAT</sequence>